<keyword evidence="2" id="KW-1185">Reference proteome</keyword>
<protein>
    <submittedName>
        <fullName evidence="1">Uncharacterized protein</fullName>
    </submittedName>
</protein>
<accession>B4D1C1</accession>
<dbReference type="AlphaFoldDB" id="B4D1C1"/>
<dbReference type="Proteomes" id="UP000005824">
    <property type="component" value="Unassembled WGS sequence"/>
</dbReference>
<evidence type="ECO:0000313" key="2">
    <source>
        <dbReference type="Proteomes" id="UP000005824"/>
    </source>
</evidence>
<gene>
    <name evidence="1" type="ORF">CfE428DRAFT_2709</name>
</gene>
<proteinExistence type="predicted"/>
<sequence>MNPQQPLIDGLYREKVLRARRRTRGERMGDVLELSALRVGKDDPELRRRLAIVRATEERD</sequence>
<reference evidence="1 2" key="1">
    <citation type="journal article" date="2011" name="J. Bacteriol.">
        <title>Genome sequence of Chthoniobacter flavus Ellin428, an aerobic heterotrophic soil bacterium.</title>
        <authorList>
            <person name="Kant R."/>
            <person name="van Passel M.W."/>
            <person name="Palva A."/>
            <person name="Lucas S."/>
            <person name="Lapidus A."/>
            <person name="Glavina Del Rio T."/>
            <person name="Dalin E."/>
            <person name="Tice H."/>
            <person name="Bruce D."/>
            <person name="Goodwin L."/>
            <person name="Pitluck S."/>
            <person name="Larimer F.W."/>
            <person name="Land M.L."/>
            <person name="Hauser L."/>
            <person name="Sangwan P."/>
            <person name="de Vos W.M."/>
            <person name="Janssen P.H."/>
            <person name="Smidt H."/>
        </authorList>
    </citation>
    <scope>NUCLEOTIDE SEQUENCE [LARGE SCALE GENOMIC DNA]</scope>
    <source>
        <strain evidence="1 2">Ellin428</strain>
    </source>
</reference>
<dbReference type="RefSeq" id="WP_006980034.1">
    <property type="nucleotide sequence ID" value="NZ_ABVL01000007.1"/>
</dbReference>
<comment type="caution">
    <text evidence="1">The sequence shown here is derived from an EMBL/GenBank/DDBJ whole genome shotgun (WGS) entry which is preliminary data.</text>
</comment>
<organism evidence="1 2">
    <name type="scientific">Chthoniobacter flavus Ellin428</name>
    <dbReference type="NCBI Taxonomy" id="497964"/>
    <lineage>
        <taxon>Bacteria</taxon>
        <taxon>Pseudomonadati</taxon>
        <taxon>Verrucomicrobiota</taxon>
        <taxon>Spartobacteria</taxon>
        <taxon>Chthoniobacterales</taxon>
        <taxon>Chthoniobacteraceae</taxon>
        <taxon>Chthoniobacter</taxon>
    </lineage>
</organism>
<name>B4D1C1_9BACT</name>
<dbReference type="InParanoid" id="B4D1C1"/>
<evidence type="ECO:0000313" key="1">
    <source>
        <dbReference type="EMBL" id="EDY19533.1"/>
    </source>
</evidence>
<dbReference type="EMBL" id="ABVL01000007">
    <property type="protein sequence ID" value="EDY19533.1"/>
    <property type="molecule type" value="Genomic_DNA"/>
</dbReference>